<dbReference type="EMBL" id="BAAADE010000008">
    <property type="protein sequence ID" value="GAA0611447.1"/>
    <property type="molecule type" value="Genomic_DNA"/>
</dbReference>
<evidence type="ECO:0000256" key="2">
    <source>
        <dbReference type="ARBA" id="ARBA00022598"/>
    </source>
</evidence>
<dbReference type="PROSITE" id="PS00181">
    <property type="entry name" value="GLNA_ATP"/>
    <property type="match status" value="1"/>
</dbReference>
<dbReference type="InterPro" id="IPR027303">
    <property type="entry name" value="Gln_synth_gly_rich_site"/>
</dbReference>
<evidence type="ECO:0000259" key="6">
    <source>
        <dbReference type="PROSITE" id="PS51987"/>
    </source>
</evidence>
<reference evidence="7 8" key="1">
    <citation type="journal article" date="2019" name="Int. J. Syst. Evol. Microbiol.">
        <title>The Global Catalogue of Microorganisms (GCM) 10K type strain sequencing project: providing services to taxonomists for standard genome sequencing and annotation.</title>
        <authorList>
            <consortium name="The Broad Institute Genomics Platform"/>
            <consortium name="The Broad Institute Genome Sequencing Center for Infectious Disease"/>
            <person name="Wu L."/>
            <person name="Ma J."/>
        </authorList>
    </citation>
    <scope>NUCLEOTIDE SEQUENCE [LARGE SCALE GENOMIC DNA]</scope>
    <source>
        <strain evidence="7 8">JCM 15115</strain>
    </source>
</reference>
<keyword evidence="8" id="KW-1185">Reference proteome</keyword>
<dbReference type="Pfam" id="PF00120">
    <property type="entry name" value="Gln-synt_C"/>
    <property type="match status" value="1"/>
</dbReference>
<comment type="caution">
    <text evidence="7">The sequence shown here is derived from an EMBL/GenBank/DDBJ whole genome shotgun (WGS) entry which is preliminary data.</text>
</comment>
<feature type="domain" description="GS catalytic" evidence="6">
    <location>
        <begin position="122"/>
        <end position="455"/>
    </location>
</feature>
<dbReference type="SUPFAM" id="SSF55931">
    <property type="entry name" value="Glutamine synthetase/guanido kinase"/>
    <property type="match status" value="1"/>
</dbReference>
<dbReference type="Gene3D" id="3.30.590.10">
    <property type="entry name" value="Glutamine synthetase/guanido kinase, catalytic domain"/>
    <property type="match status" value="1"/>
</dbReference>
<keyword evidence="2" id="KW-0436">Ligase</keyword>
<gene>
    <name evidence="7" type="ORF">GCM10008943_28730</name>
</gene>
<evidence type="ECO:0000256" key="3">
    <source>
        <dbReference type="ARBA" id="ARBA00022842"/>
    </source>
</evidence>
<evidence type="ECO:0000256" key="5">
    <source>
        <dbReference type="RuleBase" id="RU000384"/>
    </source>
</evidence>
<dbReference type="PANTHER" id="PTHR43785">
    <property type="entry name" value="GAMMA-GLUTAMYLPUTRESCINE SYNTHETASE"/>
    <property type="match status" value="1"/>
</dbReference>
<evidence type="ECO:0000256" key="4">
    <source>
        <dbReference type="PROSITE-ProRule" id="PRU01331"/>
    </source>
</evidence>
<dbReference type="Proteomes" id="UP001424441">
    <property type="component" value="Unassembled WGS sequence"/>
</dbReference>
<evidence type="ECO:0000313" key="8">
    <source>
        <dbReference type="Proteomes" id="UP001424441"/>
    </source>
</evidence>
<dbReference type="InterPro" id="IPR008146">
    <property type="entry name" value="Gln_synth_cat_dom"/>
</dbReference>
<dbReference type="PANTHER" id="PTHR43785:SF12">
    <property type="entry name" value="TYPE-1 GLUTAMINE SYNTHETASE 2"/>
    <property type="match status" value="1"/>
</dbReference>
<name>A0ABN1GH59_9HYPH</name>
<organism evidence="7 8">
    <name type="scientific">Paenochrobactrum glaciei</name>
    <dbReference type="NCBI Taxonomy" id="486407"/>
    <lineage>
        <taxon>Bacteria</taxon>
        <taxon>Pseudomonadati</taxon>
        <taxon>Pseudomonadota</taxon>
        <taxon>Alphaproteobacteria</taxon>
        <taxon>Hyphomicrobiales</taxon>
        <taxon>Brucellaceae</taxon>
        <taxon>Paenochrobactrum</taxon>
    </lineage>
</organism>
<proteinExistence type="inferred from homology"/>
<sequence>MNILAAAKPAIKNATQETDVPRSFYAAICDLNGIFRGKRLPGSKLSSALDGGTRMPMSSIGVDIWGTDVAGTCLTMERGDLDGICHPTGRILSDLGWAKDADQPLLHLWMSKEDGSPYYADARHMLAEILKRFAALELRPVVATEVEFYLLDPAADPSSPASFNATNRLSNFDDIYSISELAETSAFLDEIYARAAACDIQVEAATAEGAPRQFEFNLLHQADALKAADDTILFKQIIRNTAQNHGFRACFMAKPFQFHAGSGMHVHFSIIDKNGQNIFDDGSETGSDALKHAVGGLLDSMAEMTLAFAPHLNSYRRLCPGGLAPTTVAWGYENRTSALRIPAGPCVGRRIEHRVAGADANPYIVLAAMLGGALYGLQNKMAPAAPVSTNSHELDLPCLARDWNEALRQFENSAKVKTILHPEFVEAFAACKQQEQDIFAARITEFELQTYRTSV</sequence>
<dbReference type="PROSITE" id="PS51987">
    <property type="entry name" value="GS_CATALYTIC"/>
    <property type="match status" value="1"/>
</dbReference>
<protein>
    <submittedName>
        <fullName evidence="7">Glutamine synthetase family protein</fullName>
    </submittedName>
</protein>
<dbReference type="InterPro" id="IPR014746">
    <property type="entry name" value="Gln_synth/guanido_kin_cat_dom"/>
</dbReference>
<dbReference type="RefSeq" id="WP_343806910.1">
    <property type="nucleotide sequence ID" value="NZ_BAAADE010000008.1"/>
</dbReference>
<evidence type="ECO:0000256" key="1">
    <source>
        <dbReference type="ARBA" id="ARBA00001946"/>
    </source>
</evidence>
<evidence type="ECO:0000313" key="7">
    <source>
        <dbReference type="EMBL" id="GAA0611447.1"/>
    </source>
</evidence>
<dbReference type="SMART" id="SM01230">
    <property type="entry name" value="Gln-synt_C"/>
    <property type="match status" value="1"/>
</dbReference>
<comment type="cofactor">
    <cofactor evidence="1">
        <name>Mg(2+)</name>
        <dbReference type="ChEBI" id="CHEBI:18420"/>
    </cofactor>
</comment>
<comment type="similarity">
    <text evidence="4 5">Belongs to the glutamine synthetase family.</text>
</comment>
<accession>A0ABN1GH59</accession>
<keyword evidence="3" id="KW-0460">Magnesium</keyword>